<protein>
    <submittedName>
        <fullName evidence="11">Ger(X)C family spore germination protein</fullName>
    </submittedName>
</protein>
<dbReference type="Proteomes" id="UP000261905">
    <property type="component" value="Unassembled WGS sequence"/>
</dbReference>
<keyword evidence="4 8" id="KW-0732">Signal</keyword>
<dbReference type="NCBIfam" id="TIGR02887">
    <property type="entry name" value="spore_ger_x_C"/>
    <property type="match status" value="1"/>
</dbReference>
<comment type="similarity">
    <text evidence="2">Belongs to the GerABKC lipoprotein family.</text>
</comment>
<proteinExistence type="inferred from homology"/>
<feature type="domain" description="Spore germination protein N-terminal" evidence="10">
    <location>
        <begin position="23"/>
        <end position="197"/>
    </location>
</feature>
<dbReference type="InterPro" id="IPR038501">
    <property type="entry name" value="Spore_GerAC_C_sf"/>
</dbReference>
<dbReference type="GO" id="GO:0016020">
    <property type="term" value="C:membrane"/>
    <property type="evidence" value="ECO:0007669"/>
    <property type="project" value="UniProtKB-SubCell"/>
</dbReference>
<keyword evidence="6" id="KW-0564">Palmitate</keyword>
<evidence type="ECO:0000256" key="6">
    <source>
        <dbReference type="ARBA" id="ARBA00023139"/>
    </source>
</evidence>
<evidence type="ECO:0000313" key="11">
    <source>
        <dbReference type="EMBL" id="REK77563.1"/>
    </source>
</evidence>
<organism evidence="11 12">
    <name type="scientific">Paenibacillus paeoniae</name>
    <dbReference type="NCBI Taxonomy" id="2292705"/>
    <lineage>
        <taxon>Bacteria</taxon>
        <taxon>Bacillati</taxon>
        <taxon>Bacillota</taxon>
        <taxon>Bacilli</taxon>
        <taxon>Bacillales</taxon>
        <taxon>Paenibacillaceae</taxon>
        <taxon>Paenibacillus</taxon>
    </lineage>
</organism>
<comment type="caution">
    <text evidence="11">The sequence shown here is derived from an EMBL/GenBank/DDBJ whole genome shotgun (WGS) entry which is preliminary data.</text>
</comment>
<feature type="signal peptide" evidence="8">
    <location>
        <begin position="1"/>
        <end position="22"/>
    </location>
</feature>
<evidence type="ECO:0000256" key="5">
    <source>
        <dbReference type="ARBA" id="ARBA00023136"/>
    </source>
</evidence>
<evidence type="ECO:0000256" key="8">
    <source>
        <dbReference type="SAM" id="SignalP"/>
    </source>
</evidence>
<evidence type="ECO:0000256" key="2">
    <source>
        <dbReference type="ARBA" id="ARBA00007886"/>
    </source>
</evidence>
<evidence type="ECO:0000313" key="12">
    <source>
        <dbReference type="Proteomes" id="UP000261905"/>
    </source>
</evidence>
<comment type="subcellular location">
    <subcellularLocation>
        <location evidence="1">Membrane</location>
        <topology evidence="1">Lipid-anchor</topology>
    </subcellularLocation>
</comment>
<reference evidence="11 12" key="1">
    <citation type="submission" date="2018-08" db="EMBL/GenBank/DDBJ databases">
        <title>Paenibacillus sp. M4BSY-1, whole genome shotgun sequence.</title>
        <authorList>
            <person name="Tuo L."/>
        </authorList>
    </citation>
    <scope>NUCLEOTIDE SEQUENCE [LARGE SCALE GENOMIC DNA]</scope>
    <source>
        <strain evidence="11 12">M4BSY-1</strain>
    </source>
</reference>
<keyword evidence="12" id="KW-1185">Reference proteome</keyword>
<dbReference type="OrthoDB" id="2380468at2"/>
<dbReference type="PANTHER" id="PTHR35789:SF1">
    <property type="entry name" value="SPORE GERMINATION PROTEIN B3"/>
    <property type="match status" value="1"/>
</dbReference>
<dbReference type="GO" id="GO:0009847">
    <property type="term" value="P:spore germination"/>
    <property type="evidence" value="ECO:0007669"/>
    <property type="project" value="InterPro"/>
</dbReference>
<evidence type="ECO:0000256" key="1">
    <source>
        <dbReference type="ARBA" id="ARBA00004635"/>
    </source>
</evidence>
<dbReference type="RefSeq" id="WP_116045252.1">
    <property type="nucleotide sequence ID" value="NZ_QUBQ01000001.1"/>
</dbReference>
<feature type="domain" description="Spore germination GerAC-like C-terminal" evidence="9">
    <location>
        <begin position="217"/>
        <end position="356"/>
    </location>
</feature>
<dbReference type="PROSITE" id="PS51257">
    <property type="entry name" value="PROKAR_LIPOPROTEIN"/>
    <property type="match status" value="1"/>
</dbReference>
<evidence type="ECO:0000259" key="9">
    <source>
        <dbReference type="Pfam" id="PF05504"/>
    </source>
</evidence>
<dbReference type="Pfam" id="PF25198">
    <property type="entry name" value="Spore_GerAC_N"/>
    <property type="match status" value="1"/>
</dbReference>
<dbReference type="InterPro" id="IPR046953">
    <property type="entry name" value="Spore_GerAC-like_C"/>
</dbReference>
<dbReference type="EMBL" id="QUBQ01000001">
    <property type="protein sequence ID" value="REK77563.1"/>
    <property type="molecule type" value="Genomic_DNA"/>
</dbReference>
<evidence type="ECO:0000256" key="3">
    <source>
        <dbReference type="ARBA" id="ARBA00022544"/>
    </source>
</evidence>
<keyword evidence="3" id="KW-0309">Germination</keyword>
<name>A0A371PN52_9BACL</name>
<accession>A0A371PN52</accession>
<dbReference type="PANTHER" id="PTHR35789">
    <property type="entry name" value="SPORE GERMINATION PROTEIN B3"/>
    <property type="match status" value="1"/>
</dbReference>
<dbReference type="Gene3D" id="3.30.300.210">
    <property type="entry name" value="Nutrient germinant receptor protein C, domain 3"/>
    <property type="match status" value="1"/>
</dbReference>
<keyword evidence="5" id="KW-0472">Membrane</keyword>
<gene>
    <name evidence="11" type="ORF">DX130_11375</name>
</gene>
<keyword evidence="7" id="KW-0449">Lipoprotein</keyword>
<evidence type="ECO:0000256" key="4">
    <source>
        <dbReference type="ARBA" id="ARBA00022729"/>
    </source>
</evidence>
<evidence type="ECO:0000256" key="7">
    <source>
        <dbReference type="ARBA" id="ARBA00023288"/>
    </source>
</evidence>
<evidence type="ECO:0000259" key="10">
    <source>
        <dbReference type="Pfam" id="PF25198"/>
    </source>
</evidence>
<dbReference type="Pfam" id="PF05504">
    <property type="entry name" value="Spore_GerAC"/>
    <property type="match status" value="1"/>
</dbReference>
<dbReference type="AlphaFoldDB" id="A0A371PN52"/>
<dbReference type="InterPro" id="IPR057336">
    <property type="entry name" value="GerAC_N"/>
</dbReference>
<sequence length="384" mass="44019">MRRLWMIGLLFTVLILASGCNTDVKNIEHLNYVTAIGVDYKDGKIYCYIQFIDMHSEAKTSEGKREAAKIWIGEGVGRNFEEAVFQMYQSAQERVYWGHTTALIFSESLLKHGVEAVYDSITRYSEFRYTPWVYSTRGSVKAILQTKGFYDQSPLNTILHVPEGIYAQTSTIESIKLHRFVREIREPGYTACIPTLTLDNRHWSQSGKKKNMLTIDGAVFYKDGQLKGYVPIQELMGLRWFQRETIRAGVSVPSPEKPSVQVIVNDPKSKLTRVHDGAYPKFNIRIRAKGYVVNRVDNTLSDDSELTQATENAIRAEIEQLYDVSVKRKLDIMNMEYRLFRHHHSEWAAVDNWESRLLNGEAIGGIAVDISIKHASAVKNRRKE</sequence>
<dbReference type="InterPro" id="IPR008844">
    <property type="entry name" value="Spore_GerAC-like"/>
</dbReference>
<feature type="chain" id="PRO_5039339905" evidence="8">
    <location>
        <begin position="23"/>
        <end position="384"/>
    </location>
</feature>